<reference evidence="1 2" key="1">
    <citation type="submission" date="2019-01" db="EMBL/GenBank/DDBJ databases">
        <title>Coherence of Microcystis species and biogeography revealed through population genomics.</title>
        <authorList>
            <person name="Perez-Carrascal O.M."/>
            <person name="Terrat Y."/>
            <person name="Giani A."/>
            <person name="Fortin N."/>
            <person name="Tromas N."/>
            <person name="Shapiro B.J."/>
        </authorList>
    </citation>
    <scope>NUCLEOTIDE SEQUENCE [LARGE SCALE GENOMIC DNA]</scope>
    <source>
        <strain evidence="1">Mp_MB_F_20051200_S9</strain>
    </source>
</reference>
<comment type="caution">
    <text evidence="1">The sequence shown here is derived from an EMBL/GenBank/DDBJ whole genome shotgun (WGS) entry which is preliminary data.</text>
</comment>
<gene>
    <name evidence="1" type="ORF">EWV53_12965</name>
</gene>
<evidence type="ECO:0000313" key="1">
    <source>
        <dbReference type="EMBL" id="TRV61326.1"/>
    </source>
</evidence>
<dbReference type="AlphaFoldDB" id="A0A552PWM8"/>
<accession>A0A552PWM8</accession>
<dbReference type="EMBL" id="SFAC01000151">
    <property type="protein sequence ID" value="TRV61326.1"/>
    <property type="molecule type" value="Genomic_DNA"/>
</dbReference>
<evidence type="ECO:0000313" key="2">
    <source>
        <dbReference type="Proteomes" id="UP000317165"/>
    </source>
</evidence>
<organism evidence="1 2">
    <name type="scientific">Microcystis panniformis Mp_MB_F_20051200_S9</name>
    <dbReference type="NCBI Taxonomy" id="2486223"/>
    <lineage>
        <taxon>Bacteria</taxon>
        <taxon>Bacillati</taxon>
        <taxon>Cyanobacteriota</taxon>
        <taxon>Cyanophyceae</taxon>
        <taxon>Oscillatoriophycideae</taxon>
        <taxon>Chroococcales</taxon>
        <taxon>Microcystaceae</taxon>
        <taxon>Microcystis</taxon>
    </lineage>
</organism>
<dbReference type="Proteomes" id="UP000317165">
    <property type="component" value="Unassembled WGS sequence"/>
</dbReference>
<name>A0A552PWM8_9CHRO</name>
<proteinExistence type="predicted"/>
<protein>
    <submittedName>
        <fullName evidence="1">Uncharacterized protein</fullName>
    </submittedName>
</protein>
<sequence length="170" mass="19038">MENVTNVTEKPILSPKGTFPAKVVKVIDDYKLVINRGEISGIREGQRMLVYNTSEEEIKDPQTGESLGYLDLVRGTGTITFVQEKISILQSDRTNNKGSRLLQLLLKEKETTSDLIGKFLKRAVGANSKNDKKPISELIDRELLNKLLVQELSETLPFENPQIGDSVRPI</sequence>